<feature type="compositionally biased region" description="Pro residues" evidence="1">
    <location>
        <begin position="39"/>
        <end position="56"/>
    </location>
</feature>
<keyword evidence="3" id="KW-1185">Reference proteome</keyword>
<evidence type="ECO:0000256" key="1">
    <source>
        <dbReference type="SAM" id="MobiDB-lite"/>
    </source>
</evidence>
<name>A0AAE1PL02_9EUCA</name>
<protein>
    <submittedName>
        <fullName evidence="2">Uncharacterized protein</fullName>
    </submittedName>
</protein>
<accession>A0AAE1PL02</accession>
<reference evidence="2" key="1">
    <citation type="submission" date="2023-11" db="EMBL/GenBank/DDBJ databases">
        <title>Genome assemblies of two species of porcelain crab, Petrolisthes cinctipes and Petrolisthes manimaculis (Anomura: Porcellanidae).</title>
        <authorList>
            <person name="Angst P."/>
        </authorList>
    </citation>
    <scope>NUCLEOTIDE SEQUENCE</scope>
    <source>
        <strain evidence="2">PB745_02</strain>
        <tissue evidence="2">Gill</tissue>
    </source>
</reference>
<sequence>MPHLLTHLHRKIAHHQHLRLLPLHNPYLFRSCSLHPTSHTPPDPTPILPDPTPDSPSTPVIPSGLPQDPLPGSQLLLATPLHPFKPDHLPQTLPCPATPPPQEQLRVNP</sequence>
<comment type="caution">
    <text evidence="2">The sequence shown here is derived from an EMBL/GenBank/DDBJ whole genome shotgun (WGS) entry which is preliminary data.</text>
</comment>
<dbReference type="AlphaFoldDB" id="A0AAE1PL02"/>
<evidence type="ECO:0000313" key="3">
    <source>
        <dbReference type="Proteomes" id="UP001292094"/>
    </source>
</evidence>
<evidence type="ECO:0000313" key="2">
    <source>
        <dbReference type="EMBL" id="KAK4310288.1"/>
    </source>
</evidence>
<organism evidence="2 3">
    <name type="scientific">Petrolisthes manimaculis</name>
    <dbReference type="NCBI Taxonomy" id="1843537"/>
    <lineage>
        <taxon>Eukaryota</taxon>
        <taxon>Metazoa</taxon>
        <taxon>Ecdysozoa</taxon>
        <taxon>Arthropoda</taxon>
        <taxon>Crustacea</taxon>
        <taxon>Multicrustacea</taxon>
        <taxon>Malacostraca</taxon>
        <taxon>Eumalacostraca</taxon>
        <taxon>Eucarida</taxon>
        <taxon>Decapoda</taxon>
        <taxon>Pleocyemata</taxon>
        <taxon>Anomura</taxon>
        <taxon>Galatheoidea</taxon>
        <taxon>Porcellanidae</taxon>
        <taxon>Petrolisthes</taxon>
    </lineage>
</organism>
<feature type="region of interest" description="Disordered" evidence="1">
    <location>
        <begin position="32"/>
        <end position="109"/>
    </location>
</feature>
<dbReference type="EMBL" id="JAWZYT010001649">
    <property type="protein sequence ID" value="KAK4310288.1"/>
    <property type="molecule type" value="Genomic_DNA"/>
</dbReference>
<gene>
    <name evidence="2" type="ORF">Pmani_018107</name>
</gene>
<proteinExistence type="predicted"/>
<dbReference type="Proteomes" id="UP001292094">
    <property type="component" value="Unassembled WGS sequence"/>
</dbReference>